<comment type="caution">
    <text evidence="1">The sequence shown here is derived from an EMBL/GenBank/DDBJ whole genome shotgun (WGS) entry which is preliminary data.</text>
</comment>
<dbReference type="AlphaFoldDB" id="A0A178UM19"/>
<dbReference type="EMBL" id="LUHQ01000005">
    <property type="protein sequence ID" value="OAO95076.1"/>
    <property type="molecule type" value="Genomic_DNA"/>
</dbReference>
<evidence type="ECO:0000313" key="1">
    <source>
        <dbReference type="EMBL" id="OAO95076.1"/>
    </source>
</evidence>
<gene>
    <name evidence="1" type="ordered locus">AXX17_At5g30180</name>
</gene>
<reference evidence="2" key="1">
    <citation type="journal article" date="2016" name="Proc. Natl. Acad. Sci. U.S.A.">
        <title>Chromosome-level assembly of Arabidopsis thaliana Ler reveals the extent of translocation and inversion polymorphisms.</title>
        <authorList>
            <person name="Zapata L."/>
            <person name="Ding J."/>
            <person name="Willing E.M."/>
            <person name="Hartwig B."/>
            <person name="Bezdan D."/>
            <person name="Jiao W.B."/>
            <person name="Patel V."/>
            <person name="Velikkakam James G."/>
            <person name="Koornneef M."/>
            <person name="Ossowski S."/>
            <person name="Schneeberger K."/>
        </authorList>
    </citation>
    <scope>NUCLEOTIDE SEQUENCE [LARGE SCALE GENOMIC DNA]</scope>
    <source>
        <strain evidence="2">cv. Landsberg erecta</strain>
    </source>
</reference>
<name>A0A178UM19_ARATH</name>
<dbReference type="InterPro" id="IPR004252">
    <property type="entry name" value="Probable_transposase_24"/>
</dbReference>
<sequence>MKVKLIIKWGSCHLRSFLSVQDSLGIQKLDPKRPPRKHCGKVVSNYIKGHFTEPHANISQAPKEIVDTWFHMFAVGIRLCDIVSKWKSKWKEIDDKTMQMGWILSHGPSRHTSGQKTYAKRALESAEKNGGQLPPIVQTMEQTHKRNNGEFIDGFVKQICKEVSAKILEQESQLSPGDSGQPGGLSTAAKNQILFEATPKNKKGRYYGVGSIPIIPSASVDRHARDDFVDQETYEAEKKRNDKLLKLQL</sequence>
<dbReference type="Proteomes" id="UP000078284">
    <property type="component" value="Chromosome 5"/>
</dbReference>
<organism evidence="1 2">
    <name type="scientific">Arabidopsis thaliana</name>
    <name type="common">Mouse-ear cress</name>
    <dbReference type="NCBI Taxonomy" id="3702"/>
    <lineage>
        <taxon>Eukaryota</taxon>
        <taxon>Viridiplantae</taxon>
        <taxon>Streptophyta</taxon>
        <taxon>Embryophyta</taxon>
        <taxon>Tracheophyta</taxon>
        <taxon>Spermatophyta</taxon>
        <taxon>Magnoliopsida</taxon>
        <taxon>eudicotyledons</taxon>
        <taxon>Gunneridae</taxon>
        <taxon>Pentapetalae</taxon>
        <taxon>rosids</taxon>
        <taxon>malvids</taxon>
        <taxon>Brassicales</taxon>
        <taxon>Brassicaceae</taxon>
        <taxon>Camelineae</taxon>
        <taxon>Arabidopsis</taxon>
    </lineage>
</organism>
<evidence type="ECO:0000313" key="2">
    <source>
        <dbReference type="Proteomes" id="UP000078284"/>
    </source>
</evidence>
<protein>
    <submittedName>
        <fullName evidence="1">Uncharacterized protein</fullName>
    </submittedName>
</protein>
<accession>A0A178UM19</accession>
<proteinExistence type="predicted"/>
<dbReference type="Pfam" id="PF03004">
    <property type="entry name" value="Transposase_24"/>
    <property type="match status" value="1"/>
</dbReference>